<organism evidence="1 2">
    <name type="scientific">Linderina pennispora</name>
    <dbReference type="NCBI Taxonomy" id="61395"/>
    <lineage>
        <taxon>Eukaryota</taxon>
        <taxon>Fungi</taxon>
        <taxon>Fungi incertae sedis</taxon>
        <taxon>Zoopagomycota</taxon>
        <taxon>Kickxellomycotina</taxon>
        <taxon>Kickxellomycetes</taxon>
        <taxon>Kickxellales</taxon>
        <taxon>Kickxellaceae</taxon>
        <taxon>Linderina</taxon>
    </lineage>
</organism>
<protein>
    <submittedName>
        <fullName evidence="1">Uncharacterized protein</fullName>
    </submittedName>
</protein>
<accession>A0A1Y1WA30</accession>
<gene>
    <name evidence="1" type="ORF">DL89DRAFT_267322</name>
</gene>
<name>A0A1Y1WA30_9FUNG</name>
<proteinExistence type="predicted"/>
<evidence type="ECO:0000313" key="2">
    <source>
        <dbReference type="Proteomes" id="UP000193922"/>
    </source>
</evidence>
<dbReference type="RefSeq" id="XP_040743734.1">
    <property type="nucleotide sequence ID" value="XM_040887452.1"/>
</dbReference>
<sequence length="56" mass="6441">MCSHYVCKSCSYYITTIFCDGYEKAGVCTGAYQDSVTQRCLDCYSKYMRQSPRAVR</sequence>
<keyword evidence="2" id="KW-1185">Reference proteome</keyword>
<dbReference type="AlphaFoldDB" id="A0A1Y1WA30"/>
<evidence type="ECO:0000313" key="1">
    <source>
        <dbReference type="EMBL" id="ORX70096.1"/>
    </source>
</evidence>
<dbReference type="GeneID" id="63804100"/>
<reference evidence="1 2" key="1">
    <citation type="submission" date="2016-07" db="EMBL/GenBank/DDBJ databases">
        <title>Pervasive Adenine N6-methylation of Active Genes in Fungi.</title>
        <authorList>
            <consortium name="DOE Joint Genome Institute"/>
            <person name="Mondo S.J."/>
            <person name="Dannebaum R.O."/>
            <person name="Kuo R.C."/>
            <person name="Labutti K."/>
            <person name="Haridas S."/>
            <person name="Kuo A."/>
            <person name="Salamov A."/>
            <person name="Ahrendt S.R."/>
            <person name="Lipzen A."/>
            <person name="Sullivan W."/>
            <person name="Andreopoulos W.B."/>
            <person name="Clum A."/>
            <person name="Lindquist E."/>
            <person name="Daum C."/>
            <person name="Ramamoorthy G.K."/>
            <person name="Gryganskyi A."/>
            <person name="Culley D."/>
            <person name="Magnuson J.K."/>
            <person name="James T.Y."/>
            <person name="O'Malley M.A."/>
            <person name="Stajich J.E."/>
            <person name="Spatafora J.W."/>
            <person name="Visel A."/>
            <person name="Grigoriev I.V."/>
        </authorList>
    </citation>
    <scope>NUCLEOTIDE SEQUENCE [LARGE SCALE GENOMIC DNA]</scope>
    <source>
        <strain evidence="1 2">ATCC 12442</strain>
    </source>
</reference>
<dbReference type="Proteomes" id="UP000193922">
    <property type="component" value="Unassembled WGS sequence"/>
</dbReference>
<dbReference type="EMBL" id="MCFD01000006">
    <property type="protein sequence ID" value="ORX70096.1"/>
    <property type="molecule type" value="Genomic_DNA"/>
</dbReference>
<comment type="caution">
    <text evidence="1">The sequence shown here is derived from an EMBL/GenBank/DDBJ whole genome shotgun (WGS) entry which is preliminary data.</text>
</comment>